<dbReference type="PANTHER" id="PTHR21529">
    <property type="entry name" value="MAMMARY TURMOR VIRUS RECEPTOR HOMOLOG 1, 2 MTVR1, 2"/>
    <property type="match status" value="1"/>
</dbReference>
<sequence length="659" mass="75317">MQDLKSFIYENKIPKEGSCSQRKASRPFSLFELTVNFRSHYGIVRYAASLVELIYTLFPNSIDVMEPEFANTPGPPPLLFVGPEEDFDQAEFMRCLLGQIPIEHVPAFSAQQVIIVRSESTARLLTQRLQKRCTVITLLETKGLEFDDVLLYNFFAESEAPTTSWKNILLLSAHNKDGRVQFQYKPSEAHATILPVLCYELKQLYVAITRARHRCWLWDSGRTIDAMKVFWEGLKLIKISDSLNPLCKFAASSQDLWQWDQRGKEFFSTGLYPLAQLCFERAGKGKEAAIADAYNIMTKAKAIQGADAEDALIHAAEEMETCAKSETSSNTASTLWYHAATCWHGAQDVCYASEAYCNGGFYDQAAVILFEAQEMDECLKILVLYSGRIDPVLVQRIEEVAAAHPLRERIYDNLKKLFNGNLDQCIALAHLLRLPRQIKELLQRKHSDSLAAETIEDEVLQDRLTPDDAAYCIQVAWRRAAERQAHRRRLDEFSSEGQLYEENRCSFPKVGDCVTNREVWASRLIRGPYLSIALGLQMLVAEMENYLEHIDYNLMREDLSPKRIAEIQKSNKRDKGFIMDCIAKAHECLPRSKPAKLIKSNNIGAVRIQAKNAWNILMKVKDSKTVSPRDDFKMIETLIRRGRDLVLKGYDIFKRSRHK</sequence>
<accession>A0A8H3C7S8</accession>
<name>A0A8H3C7S8_9AGAM</name>
<reference evidence="1" key="1">
    <citation type="submission" date="2021-01" db="EMBL/GenBank/DDBJ databases">
        <authorList>
            <person name="Kaushik A."/>
        </authorList>
    </citation>
    <scope>NUCLEOTIDE SEQUENCE</scope>
    <source>
        <strain evidence="1">AG4-R118</strain>
    </source>
</reference>
<comment type="caution">
    <text evidence="1">The sequence shown here is derived from an EMBL/GenBank/DDBJ whole genome shotgun (WGS) entry which is preliminary data.</text>
</comment>
<gene>
    <name evidence="1" type="ORF">RDB_LOCUS116539</name>
</gene>
<dbReference type="Gene3D" id="3.40.50.300">
    <property type="entry name" value="P-loop containing nucleotide triphosphate hydrolases"/>
    <property type="match status" value="1"/>
</dbReference>
<proteinExistence type="predicted"/>
<dbReference type="SUPFAM" id="SSF52540">
    <property type="entry name" value="P-loop containing nucleoside triphosphate hydrolases"/>
    <property type="match status" value="1"/>
</dbReference>
<dbReference type="InterPro" id="IPR039904">
    <property type="entry name" value="TRANK1"/>
</dbReference>
<dbReference type="EMBL" id="CAJMWX010001230">
    <property type="protein sequence ID" value="CAE6476199.1"/>
    <property type="molecule type" value="Genomic_DNA"/>
</dbReference>
<dbReference type="PANTHER" id="PTHR21529:SF4">
    <property type="entry name" value="TPR AND ANKYRIN REPEAT-CONTAINING PROTEIN 1"/>
    <property type="match status" value="1"/>
</dbReference>
<evidence type="ECO:0000313" key="1">
    <source>
        <dbReference type="EMBL" id="CAE6476199.1"/>
    </source>
</evidence>
<evidence type="ECO:0000313" key="2">
    <source>
        <dbReference type="Proteomes" id="UP000663888"/>
    </source>
</evidence>
<dbReference type="InterPro" id="IPR027417">
    <property type="entry name" value="P-loop_NTPase"/>
</dbReference>
<feature type="non-terminal residue" evidence="1">
    <location>
        <position position="1"/>
    </location>
</feature>
<dbReference type="AlphaFoldDB" id="A0A8H3C7S8"/>
<protein>
    <submittedName>
        <fullName evidence="1">Uncharacterized protein</fullName>
    </submittedName>
</protein>
<dbReference type="Proteomes" id="UP000663888">
    <property type="component" value="Unassembled WGS sequence"/>
</dbReference>
<organism evidence="1 2">
    <name type="scientific">Rhizoctonia solani</name>
    <dbReference type="NCBI Taxonomy" id="456999"/>
    <lineage>
        <taxon>Eukaryota</taxon>
        <taxon>Fungi</taxon>
        <taxon>Dikarya</taxon>
        <taxon>Basidiomycota</taxon>
        <taxon>Agaricomycotina</taxon>
        <taxon>Agaricomycetes</taxon>
        <taxon>Cantharellales</taxon>
        <taxon>Ceratobasidiaceae</taxon>
        <taxon>Rhizoctonia</taxon>
    </lineage>
</organism>